<comment type="caution">
    <text evidence="4">The sequence shown here is derived from an EMBL/GenBank/DDBJ whole genome shotgun (WGS) entry which is preliminary data.</text>
</comment>
<evidence type="ECO:0000256" key="1">
    <source>
        <dbReference type="SAM" id="MobiDB-lite"/>
    </source>
</evidence>
<sequence length="629" mass="69740">MFVKETSCDNCTTGCDDSTIKYSHGKSSSYGASASRMLLGINYISLRSNQELTLETLLHSHRLVHLGWNFKMAETQLESFSQEWFYIPVGGSLPNTEQKNLAVDTFRDVKANGRQRKRNGRRNLASNYTDANNGRSAAFKRQSGANHIIRGLRNASPAPIKATIETIPCSIKESNPVIPPSGVRNRNITEEHTPFKSTSSSDDLTELKKPKATENEPYQIFLCESISKKEIAVKKSANCLQFGVIQSFEFSVLLDAANIVLNKPHGMAVQGGTGVKASIDELYAATCLTFDKSESPQLVHRLDRDCSGLLVLGRTQTGCNAFSLYIPRENNWLVSHMYASSSLNEQGLHRVMACHRTCDGSMNRDYTVLFPLVSQGVLVSSLRCVTCVSYLSSKVGSITEAPDGLSLFPVKKKPLFRAERFLTFVANACHCFFWRSSCRTKLEDVSRVSLFKLHMARGGVEDSPYDPEQMVCMNYGEYANQKVRSLEAEYPTFLYAMPMTKTKVLFESVVPCQKNLAFGAAASMMFVKETSCDNCTTGCDDSTIKYSHGKSSSYGASARSVFHNSISTGNSPFQATLPLNFFPYDLYYLPFILFFSPSITIVTMKVLLHIGSARSLAGNMFGLKRCQAL</sequence>
<feature type="transmembrane region" description="Helical" evidence="2">
    <location>
        <begin position="586"/>
        <end position="608"/>
    </location>
</feature>
<reference evidence="4 5" key="1">
    <citation type="submission" date="2021-05" db="EMBL/GenBank/DDBJ databases">
        <title>Genome Assembly of Synthetic Allotetraploid Brassica napus Reveals Homoeologous Exchanges between Subgenomes.</title>
        <authorList>
            <person name="Davis J.T."/>
        </authorList>
    </citation>
    <scope>NUCLEOTIDE SEQUENCE [LARGE SCALE GENOMIC DNA]</scope>
    <source>
        <strain evidence="5">cv. Da-Ae</strain>
        <tissue evidence="4">Seedling</tissue>
    </source>
</reference>
<evidence type="ECO:0000256" key="2">
    <source>
        <dbReference type="SAM" id="Phobius"/>
    </source>
</evidence>
<dbReference type="Pfam" id="PF05834">
    <property type="entry name" value="Lycopene_cycl"/>
    <property type="match status" value="1"/>
</dbReference>
<keyword evidence="2" id="KW-0812">Transmembrane</keyword>
<protein>
    <recommendedName>
        <fullName evidence="3">Pseudouridine synthase RsuA/RluA-like domain-containing protein</fullName>
    </recommendedName>
</protein>
<dbReference type="InterPro" id="IPR006145">
    <property type="entry name" value="PsdUridine_synth_RsuA/RluA"/>
</dbReference>
<name>A0ABQ8EDX9_BRANA</name>
<dbReference type="PANTHER" id="PTHR39757">
    <property type="match status" value="1"/>
</dbReference>
<dbReference type="PANTHER" id="PTHR39757:SF10">
    <property type="entry name" value="PSEUDOURIDINE SYNTHASE RSUA_RLUA-LIKE DOMAIN-CONTAINING PROTEIN"/>
    <property type="match status" value="1"/>
</dbReference>
<evidence type="ECO:0000313" key="5">
    <source>
        <dbReference type="Proteomes" id="UP000824890"/>
    </source>
</evidence>
<dbReference type="EMBL" id="JAGKQM010000002">
    <property type="protein sequence ID" value="KAH0939562.1"/>
    <property type="molecule type" value="Genomic_DNA"/>
</dbReference>
<accession>A0ABQ8EDX9</accession>
<keyword evidence="5" id="KW-1185">Reference proteome</keyword>
<dbReference type="SUPFAM" id="SSF55120">
    <property type="entry name" value="Pseudouridine synthase"/>
    <property type="match status" value="1"/>
</dbReference>
<proteinExistence type="predicted"/>
<feature type="domain" description="Pseudouridine synthase RsuA/RluA-like" evidence="3">
    <location>
        <begin position="259"/>
        <end position="328"/>
    </location>
</feature>
<organism evidence="4 5">
    <name type="scientific">Brassica napus</name>
    <name type="common">Rape</name>
    <dbReference type="NCBI Taxonomy" id="3708"/>
    <lineage>
        <taxon>Eukaryota</taxon>
        <taxon>Viridiplantae</taxon>
        <taxon>Streptophyta</taxon>
        <taxon>Embryophyta</taxon>
        <taxon>Tracheophyta</taxon>
        <taxon>Spermatophyta</taxon>
        <taxon>Magnoliopsida</taxon>
        <taxon>eudicotyledons</taxon>
        <taxon>Gunneridae</taxon>
        <taxon>Pentapetalae</taxon>
        <taxon>rosids</taxon>
        <taxon>malvids</taxon>
        <taxon>Brassicales</taxon>
        <taxon>Brassicaceae</taxon>
        <taxon>Brassiceae</taxon>
        <taxon>Brassica</taxon>
    </lineage>
</organism>
<dbReference type="Gene3D" id="3.30.2350.10">
    <property type="entry name" value="Pseudouridine synthase"/>
    <property type="match status" value="1"/>
</dbReference>
<feature type="region of interest" description="Disordered" evidence="1">
    <location>
        <begin position="175"/>
        <end position="207"/>
    </location>
</feature>
<feature type="region of interest" description="Disordered" evidence="1">
    <location>
        <begin position="113"/>
        <end position="132"/>
    </location>
</feature>
<evidence type="ECO:0000313" key="4">
    <source>
        <dbReference type="EMBL" id="KAH0939562.1"/>
    </source>
</evidence>
<evidence type="ECO:0000259" key="3">
    <source>
        <dbReference type="Pfam" id="PF00849"/>
    </source>
</evidence>
<gene>
    <name evidence="4" type="ORF">HID58_007023</name>
</gene>
<keyword evidence="2" id="KW-0472">Membrane</keyword>
<dbReference type="InterPro" id="IPR020103">
    <property type="entry name" value="PsdUridine_synth_cat_dom_sf"/>
</dbReference>
<dbReference type="Pfam" id="PF00849">
    <property type="entry name" value="PseudoU_synth_2"/>
    <property type="match status" value="1"/>
</dbReference>
<keyword evidence="2" id="KW-1133">Transmembrane helix</keyword>
<dbReference type="Proteomes" id="UP000824890">
    <property type="component" value="Unassembled WGS sequence"/>
</dbReference>